<protein>
    <submittedName>
        <fullName evidence="5">ABC transporter ATP-binding protein</fullName>
    </submittedName>
</protein>
<dbReference type="Pfam" id="PF00005">
    <property type="entry name" value="ABC_tran"/>
    <property type="match status" value="1"/>
</dbReference>
<dbReference type="Gene3D" id="3.40.50.300">
    <property type="entry name" value="P-loop containing nucleotide triphosphate hydrolases"/>
    <property type="match status" value="1"/>
</dbReference>
<organism evidence="5 6">
    <name type="scientific">Aphanothece hegewaldii CCALA 016</name>
    <dbReference type="NCBI Taxonomy" id="2107694"/>
    <lineage>
        <taxon>Bacteria</taxon>
        <taxon>Bacillati</taxon>
        <taxon>Cyanobacteriota</taxon>
        <taxon>Cyanophyceae</taxon>
        <taxon>Oscillatoriophycideae</taxon>
        <taxon>Chroococcales</taxon>
        <taxon>Aphanothecaceae</taxon>
        <taxon>Aphanothece</taxon>
    </lineage>
</organism>
<reference evidence="5 6" key="2">
    <citation type="submission" date="2018-03" db="EMBL/GenBank/DDBJ databases">
        <authorList>
            <person name="Keele B.F."/>
        </authorList>
    </citation>
    <scope>NUCLEOTIDE SEQUENCE [LARGE SCALE GENOMIC DNA]</scope>
    <source>
        <strain evidence="5 6">CCALA 016</strain>
    </source>
</reference>
<accession>A0A2T1LZT3</accession>
<sequence length="257" mass="28236">MEEPLIEWRKVSKAFGSKVILDQVDLKVFPGEAVGVIGPSGTGKSTILKLLAGLIAPDTGEIYVRGQKRERTIEQGEAPQGIGLVFQQSALFDSLTVGENVGFSLIRHSKLSREKIQELTAEKLALVGMSNTQDLYPAEISGGMRKRVSLARAIISDPETADDQLNILLYDEPTAGLDPVGSTRIETVIRELLTVQKACSAYLMVTHVHSTIKLTTDRIVFLYQGKFQWEGTTDDAYRSEIPLLKQFFTGSIEGPIK</sequence>
<keyword evidence="1" id="KW-0813">Transport</keyword>
<dbReference type="SUPFAM" id="SSF52540">
    <property type="entry name" value="P-loop containing nucleoside triphosphate hydrolases"/>
    <property type="match status" value="1"/>
</dbReference>
<dbReference type="InterPro" id="IPR017871">
    <property type="entry name" value="ABC_transporter-like_CS"/>
</dbReference>
<dbReference type="PANTHER" id="PTHR43023:SF3">
    <property type="entry name" value="PROTEIN TRIGALACTOSYLDIACYLGLYCEROL 3, CHLOROPLASTIC"/>
    <property type="match status" value="1"/>
</dbReference>
<dbReference type="InterPro" id="IPR003439">
    <property type="entry name" value="ABC_transporter-like_ATP-bd"/>
</dbReference>
<dbReference type="InterPro" id="IPR003593">
    <property type="entry name" value="AAA+_ATPase"/>
</dbReference>
<dbReference type="AlphaFoldDB" id="A0A2T1LZT3"/>
<gene>
    <name evidence="5" type="ORF">C7H19_07925</name>
</gene>
<dbReference type="InterPro" id="IPR027417">
    <property type="entry name" value="P-loop_NTPase"/>
</dbReference>
<reference evidence="5 6" key="1">
    <citation type="submission" date="2018-03" db="EMBL/GenBank/DDBJ databases">
        <title>The ancient ancestry and fast evolution of plastids.</title>
        <authorList>
            <person name="Moore K.R."/>
            <person name="Magnabosco C."/>
            <person name="Momper L."/>
            <person name="Gold D.A."/>
            <person name="Bosak T."/>
            <person name="Fournier G.P."/>
        </authorList>
    </citation>
    <scope>NUCLEOTIDE SEQUENCE [LARGE SCALE GENOMIC DNA]</scope>
    <source>
        <strain evidence="5 6">CCALA 016</strain>
    </source>
</reference>
<dbReference type="EMBL" id="PXOH01000006">
    <property type="protein sequence ID" value="PSF37897.1"/>
    <property type="molecule type" value="Genomic_DNA"/>
</dbReference>
<evidence type="ECO:0000256" key="3">
    <source>
        <dbReference type="ARBA" id="ARBA00022840"/>
    </source>
</evidence>
<evidence type="ECO:0000256" key="2">
    <source>
        <dbReference type="ARBA" id="ARBA00022741"/>
    </source>
</evidence>
<dbReference type="RefSeq" id="WP_106456338.1">
    <property type="nucleotide sequence ID" value="NZ_PXOH01000006.1"/>
</dbReference>
<keyword evidence="2" id="KW-0547">Nucleotide-binding</keyword>
<evidence type="ECO:0000256" key="1">
    <source>
        <dbReference type="ARBA" id="ARBA00022448"/>
    </source>
</evidence>
<dbReference type="PANTHER" id="PTHR43023">
    <property type="entry name" value="PROTEIN TRIGALACTOSYLDIACYLGLYCEROL 3, CHLOROPLASTIC"/>
    <property type="match status" value="1"/>
</dbReference>
<comment type="caution">
    <text evidence="5">The sequence shown here is derived from an EMBL/GenBank/DDBJ whole genome shotgun (WGS) entry which is preliminary data.</text>
</comment>
<feature type="domain" description="ABC transporter" evidence="4">
    <location>
        <begin position="6"/>
        <end position="249"/>
    </location>
</feature>
<evidence type="ECO:0000313" key="5">
    <source>
        <dbReference type="EMBL" id="PSF37897.1"/>
    </source>
</evidence>
<dbReference type="SMART" id="SM00382">
    <property type="entry name" value="AAA"/>
    <property type="match status" value="1"/>
</dbReference>
<evidence type="ECO:0000259" key="4">
    <source>
        <dbReference type="PROSITE" id="PS50893"/>
    </source>
</evidence>
<proteinExistence type="predicted"/>
<evidence type="ECO:0000313" key="6">
    <source>
        <dbReference type="Proteomes" id="UP000239001"/>
    </source>
</evidence>
<dbReference type="OrthoDB" id="9802264at2"/>
<keyword evidence="6" id="KW-1185">Reference proteome</keyword>
<dbReference type="PROSITE" id="PS00211">
    <property type="entry name" value="ABC_TRANSPORTER_1"/>
    <property type="match status" value="1"/>
</dbReference>
<name>A0A2T1LZT3_9CHRO</name>
<dbReference type="Proteomes" id="UP000239001">
    <property type="component" value="Unassembled WGS sequence"/>
</dbReference>
<dbReference type="PROSITE" id="PS50893">
    <property type="entry name" value="ABC_TRANSPORTER_2"/>
    <property type="match status" value="1"/>
</dbReference>
<keyword evidence="3 5" id="KW-0067">ATP-binding</keyword>
<dbReference type="GO" id="GO:0016887">
    <property type="term" value="F:ATP hydrolysis activity"/>
    <property type="evidence" value="ECO:0007669"/>
    <property type="project" value="InterPro"/>
</dbReference>
<dbReference type="GO" id="GO:0005524">
    <property type="term" value="F:ATP binding"/>
    <property type="evidence" value="ECO:0007669"/>
    <property type="project" value="UniProtKB-KW"/>
</dbReference>